<dbReference type="Proteomes" id="UP000824063">
    <property type="component" value="Unassembled WGS sequence"/>
</dbReference>
<evidence type="ECO:0000313" key="1">
    <source>
        <dbReference type="EMBL" id="HIZ52335.1"/>
    </source>
</evidence>
<protein>
    <submittedName>
        <fullName evidence="1">Uncharacterized protein</fullName>
    </submittedName>
</protein>
<comment type="caution">
    <text evidence="1">The sequence shown here is derived from an EMBL/GenBank/DDBJ whole genome shotgun (WGS) entry which is preliminary data.</text>
</comment>
<evidence type="ECO:0000313" key="2">
    <source>
        <dbReference type="Proteomes" id="UP000824063"/>
    </source>
</evidence>
<name>A0A9D2JI28_9ENTE</name>
<sequence>MRENLDAIYLALEKRGYKIHEIDGLDIEYALELFFKEKEITEKEHVMTPEELENFYNSI</sequence>
<proteinExistence type="predicted"/>
<accession>A0A9D2JI28</accession>
<reference evidence="1" key="2">
    <citation type="submission" date="2021-04" db="EMBL/GenBank/DDBJ databases">
        <authorList>
            <person name="Gilroy R."/>
        </authorList>
    </citation>
    <scope>NUCLEOTIDE SEQUENCE</scope>
    <source>
        <strain evidence="1">CHK172-16539</strain>
    </source>
</reference>
<gene>
    <name evidence="1" type="ORF">IAA20_00120</name>
</gene>
<dbReference type="EMBL" id="DXBN01000005">
    <property type="protein sequence ID" value="HIZ52335.1"/>
    <property type="molecule type" value="Genomic_DNA"/>
</dbReference>
<dbReference type="AlphaFoldDB" id="A0A9D2JI28"/>
<organism evidence="1 2">
    <name type="scientific">Candidatus Enterococcus avicola</name>
    <dbReference type="NCBI Taxonomy" id="2838561"/>
    <lineage>
        <taxon>Bacteria</taxon>
        <taxon>Bacillati</taxon>
        <taxon>Bacillota</taxon>
        <taxon>Bacilli</taxon>
        <taxon>Lactobacillales</taxon>
        <taxon>Enterococcaceae</taxon>
        <taxon>Enterococcus</taxon>
    </lineage>
</organism>
<reference evidence="1" key="1">
    <citation type="journal article" date="2021" name="PeerJ">
        <title>Extensive microbial diversity within the chicken gut microbiome revealed by metagenomics and culture.</title>
        <authorList>
            <person name="Gilroy R."/>
            <person name="Ravi A."/>
            <person name="Getino M."/>
            <person name="Pursley I."/>
            <person name="Horton D.L."/>
            <person name="Alikhan N.F."/>
            <person name="Baker D."/>
            <person name="Gharbi K."/>
            <person name="Hall N."/>
            <person name="Watson M."/>
            <person name="Adriaenssens E.M."/>
            <person name="Foster-Nyarko E."/>
            <person name="Jarju S."/>
            <person name="Secka A."/>
            <person name="Antonio M."/>
            <person name="Oren A."/>
            <person name="Chaudhuri R.R."/>
            <person name="La Ragione R."/>
            <person name="Hildebrand F."/>
            <person name="Pallen M.J."/>
        </authorList>
    </citation>
    <scope>NUCLEOTIDE SEQUENCE</scope>
    <source>
        <strain evidence="1">CHK172-16539</strain>
    </source>
</reference>